<proteinExistence type="inferred from homology"/>
<comment type="function">
    <text evidence="5">Bifunctional serine/threonine kinase and phosphorylase involved in the regulation of the pyruvate, phosphate dikinase (PPDK) by catalyzing its phosphorylation/dephosphorylation.</text>
</comment>
<protein>
    <recommendedName>
        <fullName evidence="5">Putative pyruvate, phosphate dikinase regulatory protein</fullName>
        <shortName evidence="5">PPDK regulatory protein</shortName>
        <ecNumber evidence="5">2.7.11.32</ecNumber>
        <ecNumber evidence="5">2.7.4.27</ecNumber>
    </recommendedName>
</protein>
<organism evidence="6 7">
    <name type="scientific">Wansuia hejianensis</name>
    <dbReference type="NCBI Taxonomy" id="2763667"/>
    <lineage>
        <taxon>Bacteria</taxon>
        <taxon>Bacillati</taxon>
        <taxon>Bacillota</taxon>
        <taxon>Clostridia</taxon>
        <taxon>Lachnospirales</taxon>
        <taxon>Lachnospiraceae</taxon>
        <taxon>Wansuia</taxon>
    </lineage>
</organism>
<evidence type="ECO:0000256" key="1">
    <source>
        <dbReference type="ARBA" id="ARBA00022527"/>
    </source>
</evidence>
<dbReference type="InterPro" id="IPR026565">
    <property type="entry name" value="PPDK_reg"/>
</dbReference>
<comment type="similarity">
    <text evidence="5">Belongs to the pyruvate, phosphate/water dikinase regulatory protein family. PDRP subfamily.</text>
</comment>
<keyword evidence="4 5" id="KW-0418">Kinase</keyword>
<dbReference type="EC" id="2.7.4.27" evidence="5"/>
<dbReference type="AlphaFoldDB" id="A0A926EXG5"/>
<dbReference type="EMBL" id="JACRTK010000002">
    <property type="protein sequence ID" value="MBC8590756.1"/>
    <property type="molecule type" value="Genomic_DNA"/>
</dbReference>
<comment type="caution">
    <text evidence="6">The sequence shown here is derived from an EMBL/GenBank/DDBJ whole genome shotgun (WGS) entry which is preliminary data.</text>
</comment>
<comment type="catalytic activity">
    <reaction evidence="5">
        <text>N(tele)-phospho-L-histidyl/L-threonyl-[pyruvate, phosphate dikinase] + ADP = N(tele)-phospho-L-histidyl/O-phospho-L-threonyl-[pyruvate, phosphate dikinase] + AMP + H(+)</text>
        <dbReference type="Rhea" id="RHEA:43692"/>
        <dbReference type="Rhea" id="RHEA-COMP:10650"/>
        <dbReference type="Rhea" id="RHEA-COMP:10651"/>
        <dbReference type="ChEBI" id="CHEBI:15378"/>
        <dbReference type="ChEBI" id="CHEBI:30013"/>
        <dbReference type="ChEBI" id="CHEBI:61977"/>
        <dbReference type="ChEBI" id="CHEBI:83586"/>
        <dbReference type="ChEBI" id="CHEBI:456215"/>
        <dbReference type="ChEBI" id="CHEBI:456216"/>
        <dbReference type="EC" id="2.7.11.32"/>
    </reaction>
</comment>
<dbReference type="HAMAP" id="MF_00921">
    <property type="entry name" value="PDRP"/>
    <property type="match status" value="1"/>
</dbReference>
<dbReference type="PANTHER" id="PTHR31756:SF3">
    <property type="entry name" value="PYRUVATE, PHOSPHATE DIKINASE REGULATORY PROTEIN 1, CHLOROPLASTIC"/>
    <property type="match status" value="1"/>
</dbReference>
<dbReference type="EC" id="2.7.11.32" evidence="5"/>
<comment type="catalytic activity">
    <reaction evidence="5">
        <text>N(tele)-phospho-L-histidyl/O-phospho-L-threonyl-[pyruvate, phosphate dikinase] + phosphate + H(+) = N(tele)-phospho-L-histidyl/L-threonyl-[pyruvate, phosphate dikinase] + diphosphate</text>
        <dbReference type="Rhea" id="RHEA:43696"/>
        <dbReference type="Rhea" id="RHEA-COMP:10650"/>
        <dbReference type="Rhea" id="RHEA-COMP:10651"/>
        <dbReference type="ChEBI" id="CHEBI:15378"/>
        <dbReference type="ChEBI" id="CHEBI:30013"/>
        <dbReference type="ChEBI" id="CHEBI:33019"/>
        <dbReference type="ChEBI" id="CHEBI:43474"/>
        <dbReference type="ChEBI" id="CHEBI:61977"/>
        <dbReference type="ChEBI" id="CHEBI:83586"/>
        <dbReference type="EC" id="2.7.4.27"/>
    </reaction>
</comment>
<evidence type="ECO:0000256" key="3">
    <source>
        <dbReference type="ARBA" id="ARBA00022741"/>
    </source>
</evidence>
<dbReference type="GO" id="GO:0043531">
    <property type="term" value="F:ADP binding"/>
    <property type="evidence" value="ECO:0007669"/>
    <property type="project" value="UniProtKB-UniRule"/>
</dbReference>
<sequence>MVDKQITIYVISDSIGETGELIARAAIRQFVSNKYEIRRYPYIQNEEQIKEIFSDAKNGNSLVLYTTVSEKTRDYIHMQGIESNIPTIDIMTPPLKALEKILGYPPKRESGIIRRLDENYFRKVEAVEFAVKYDDGKDTRGIKKADICLVGVSRTSKTPLSMYLAHKNFKVANVPLVPEVLPPDELFQKDKRRVIGLVADPYKLNEIRQERLKTLGLNFTANYANVDRINAELEYSRDIMKKLGCIVIDVSNSAIEETAGIIIDHMTKNFGERILL</sequence>
<keyword evidence="7" id="KW-1185">Reference proteome</keyword>
<dbReference type="GO" id="GO:0016776">
    <property type="term" value="F:phosphotransferase activity, phosphate group as acceptor"/>
    <property type="evidence" value="ECO:0007669"/>
    <property type="project" value="UniProtKB-UniRule"/>
</dbReference>
<evidence type="ECO:0000256" key="4">
    <source>
        <dbReference type="ARBA" id="ARBA00022777"/>
    </source>
</evidence>
<gene>
    <name evidence="6" type="ORF">H8689_06365</name>
</gene>
<evidence type="ECO:0000256" key="5">
    <source>
        <dbReference type="HAMAP-Rule" id="MF_00921"/>
    </source>
</evidence>
<dbReference type="InterPro" id="IPR005177">
    <property type="entry name" value="Kinase-pyrophosphorylase"/>
</dbReference>
<dbReference type="NCBIfam" id="NF003742">
    <property type="entry name" value="PRK05339.1"/>
    <property type="match status" value="1"/>
</dbReference>
<name>A0A926EXG5_9FIRM</name>
<keyword evidence="2 5" id="KW-0808">Transferase</keyword>
<dbReference type="PANTHER" id="PTHR31756">
    <property type="entry name" value="PYRUVATE, PHOSPHATE DIKINASE REGULATORY PROTEIN 1, CHLOROPLASTIC"/>
    <property type="match status" value="1"/>
</dbReference>
<keyword evidence="1 5" id="KW-0723">Serine/threonine-protein kinase</keyword>
<accession>A0A926EXG5</accession>
<reference evidence="6 7" key="1">
    <citation type="submission" date="2020-08" db="EMBL/GenBank/DDBJ databases">
        <title>Genome public.</title>
        <authorList>
            <person name="Liu C."/>
            <person name="Sun Q."/>
        </authorList>
    </citation>
    <scope>NUCLEOTIDE SEQUENCE [LARGE SCALE GENOMIC DNA]</scope>
    <source>
        <strain evidence="6 7">NSJ-26</strain>
    </source>
</reference>
<dbReference type="RefSeq" id="WP_249323591.1">
    <property type="nucleotide sequence ID" value="NZ_JACRTK010000002.1"/>
</dbReference>
<evidence type="ECO:0000313" key="7">
    <source>
        <dbReference type="Proteomes" id="UP000601522"/>
    </source>
</evidence>
<dbReference type="GO" id="GO:0004674">
    <property type="term" value="F:protein serine/threonine kinase activity"/>
    <property type="evidence" value="ECO:0007669"/>
    <property type="project" value="UniProtKB-UniRule"/>
</dbReference>
<evidence type="ECO:0000256" key="2">
    <source>
        <dbReference type="ARBA" id="ARBA00022679"/>
    </source>
</evidence>
<evidence type="ECO:0000313" key="6">
    <source>
        <dbReference type="EMBL" id="MBC8590756.1"/>
    </source>
</evidence>
<keyword evidence="3 5" id="KW-0547">Nucleotide-binding</keyword>
<dbReference type="Proteomes" id="UP000601522">
    <property type="component" value="Unassembled WGS sequence"/>
</dbReference>
<dbReference type="Pfam" id="PF03618">
    <property type="entry name" value="Kinase-PPPase"/>
    <property type="match status" value="1"/>
</dbReference>
<dbReference type="GO" id="GO:0005524">
    <property type="term" value="F:ATP binding"/>
    <property type="evidence" value="ECO:0007669"/>
    <property type="project" value="InterPro"/>
</dbReference>
<feature type="binding site" evidence="5">
    <location>
        <begin position="151"/>
        <end position="158"/>
    </location>
    <ligand>
        <name>ADP</name>
        <dbReference type="ChEBI" id="CHEBI:456216"/>
    </ligand>
</feature>